<evidence type="ECO:0000313" key="2">
    <source>
        <dbReference type="Proteomes" id="UP000054495"/>
    </source>
</evidence>
<dbReference type="PANTHER" id="PTHR12484">
    <property type="entry name" value="B-LYMPHOCYTE ANTIGEN-RELATED"/>
    <property type="match status" value="1"/>
</dbReference>
<protein>
    <submittedName>
        <fullName evidence="1">Uncharacterized protein</fullName>
    </submittedName>
</protein>
<proteinExistence type="predicted"/>
<dbReference type="InterPro" id="IPR056852">
    <property type="entry name" value="AK17A/B"/>
</dbReference>
<sequence length="113" mass="12744">MERLKKGIAPLQVRILFMLTFADIVHATFQFASIRVTTSSLEGVNLEADLYSKKVMKQVIKILESLTVKVSGFSDPVRVRASEAKSDFPRYALKRLLVDDKLNGKEFLPKDGE</sequence>
<organism evidence="1 2">
    <name type="scientific">Ancylostoma ceylanicum</name>
    <dbReference type="NCBI Taxonomy" id="53326"/>
    <lineage>
        <taxon>Eukaryota</taxon>
        <taxon>Metazoa</taxon>
        <taxon>Ecdysozoa</taxon>
        <taxon>Nematoda</taxon>
        <taxon>Chromadorea</taxon>
        <taxon>Rhabditida</taxon>
        <taxon>Rhabditina</taxon>
        <taxon>Rhabditomorpha</taxon>
        <taxon>Strongyloidea</taxon>
        <taxon>Ancylostomatidae</taxon>
        <taxon>Ancylostomatinae</taxon>
        <taxon>Ancylostoma</taxon>
    </lineage>
</organism>
<dbReference type="PANTHER" id="PTHR12484:SF4">
    <property type="entry name" value="A-KINASE ANCHOR PROTEIN 17A"/>
    <property type="match status" value="1"/>
</dbReference>
<dbReference type="Pfam" id="PF25015">
    <property type="entry name" value="RBD_AKAP-17A"/>
    <property type="match status" value="1"/>
</dbReference>
<reference evidence="1 2" key="1">
    <citation type="submission" date="2013-05" db="EMBL/GenBank/DDBJ databases">
        <title>Draft genome of the parasitic nematode Anyclostoma ceylanicum.</title>
        <authorList>
            <person name="Mitreva M."/>
        </authorList>
    </citation>
    <scope>NUCLEOTIDE SEQUENCE [LARGE SCALE GENOMIC DNA]</scope>
</reference>
<keyword evidence="2" id="KW-1185">Reference proteome</keyword>
<dbReference type="Proteomes" id="UP000054495">
    <property type="component" value="Unassembled WGS sequence"/>
</dbReference>
<evidence type="ECO:0000313" key="1">
    <source>
        <dbReference type="EMBL" id="EPB76224.1"/>
    </source>
</evidence>
<name>A0A0D6LWK7_9BILA</name>
<gene>
    <name evidence="1" type="ORF">ANCCEY_04702</name>
</gene>
<dbReference type="AlphaFoldDB" id="A0A0D6LWK7"/>
<accession>A0A0D6LWK7</accession>
<dbReference type="EMBL" id="KE124872">
    <property type="protein sequence ID" value="EPB76224.1"/>
    <property type="molecule type" value="Genomic_DNA"/>
</dbReference>